<evidence type="ECO:0000313" key="4">
    <source>
        <dbReference type="Proteomes" id="UP000006906"/>
    </source>
</evidence>
<dbReference type="Pfam" id="PF01425">
    <property type="entry name" value="Amidase"/>
    <property type="match status" value="3"/>
</dbReference>
<proteinExistence type="predicted"/>
<feature type="domain" description="Amidase" evidence="2">
    <location>
        <begin position="235"/>
        <end position="315"/>
    </location>
</feature>
<dbReference type="PANTHER" id="PTHR46310:SF7">
    <property type="entry name" value="AMIDASE 1"/>
    <property type="match status" value="1"/>
</dbReference>
<dbReference type="Proteomes" id="UP000006906">
    <property type="component" value="Chromosome 11"/>
</dbReference>
<reference evidence="3 4" key="1">
    <citation type="journal article" date="2007" name="Science">
        <title>The Chlamydomonas genome reveals the evolution of key animal and plant functions.</title>
        <authorList>
            <person name="Merchant S.S."/>
            <person name="Prochnik S.E."/>
            <person name="Vallon O."/>
            <person name="Harris E.H."/>
            <person name="Karpowicz S.J."/>
            <person name="Witman G.B."/>
            <person name="Terry A."/>
            <person name="Salamov A."/>
            <person name="Fritz-Laylin L.K."/>
            <person name="Marechal-Drouard L."/>
            <person name="Marshall W.F."/>
            <person name="Qu L.H."/>
            <person name="Nelson D.R."/>
            <person name="Sanderfoot A.A."/>
            <person name="Spalding M.H."/>
            <person name="Kapitonov V.V."/>
            <person name="Ren Q."/>
            <person name="Ferris P."/>
            <person name="Lindquist E."/>
            <person name="Shapiro H."/>
            <person name="Lucas S.M."/>
            <person name="Grimwood J."/>
            <person name="Schmutz J."/>
            <person name="Cardol P."/>
            <person name="Cerutti H."/>
            <person name="Chanfreau G."/>
            <person name="Chen C.L."/>
            <person name="Cognat V."/>
            <person name="Croft M.T."/>
            <person name="Dent R."/>
            <person name="Dutcher S."/>
            <person name="Fernandez E."/>
            <person name="Fukuzawa H."/>
            <person name="Gonzalez-Ballester D."/>
            <person name="Gonzalez-Halphen D."/>
            <person name="Hallmann A."/>
            <person name="Hanikenne M."/>
            <person name="Hippler M."/>
            <person name="Inwood W."/>
            <person name="Jabbari K."/>
            <person name="Kalanon M."/>
            <person name="Kuras R."/>
            <person name="Lefebvre P.A."/>
            <person name="Lemaire S.D."/>
            <person name="Lobanov A.V."/>
            <person name="Lohr M."/>
            <person name="Manuell A."/>
            <person name="Meier I."/>
            <person name="Mets L."/>
            <person name="Mittag M."/>
            <person name="Mittelmeier T."/>
            <person name="Moroney J.V."/>
            <person name="Moseley J."/>
            <person name="Napoli C."/>
            <person name="Nedelcu A.M."/>
            <person name="Niyogi K."/>
            <person name="Novoselov S.V."/>
            <person name="Paulsen I.T."/>
            <person name="Pazour G."/>
            <person name="Purton S."/>
            <person name="Ral J.P."/>
            <person name="Riano-Pachon D.M."/>
            <person name="Riekhof W."/>
            <person name="Rymarquis L."/>
            <person name="Schroda M."/>
            <person name="Stern D."/>
            <person name="Umen J."/>
            <person name="Willows R."/>
            <person name="Wilson N."/>
            <person name="Zimmer S.L."/>
            <person name="Allmer J."/>
            <person name="Balk J."/>
            <person name="Bisova K."/>
            <person name="Chen C.J."/>
            <person name="Elias M."/>
            <person name="Gendler K."/>
            <person name="Hauser C."/>
            <person name="Lamb M.R."/>
            <person name="Ledford H."/>
            <person name="Long J.C."/>
            <person name="Minagawa J."/>
            <person name="Page M.D."/>
            <person name="Pan J."/>
            <person name="Pootakham W."/>
            <person name="Roje S."/>
            <person name="Rose A."/>
            <person name="Stahlberg E."/>
            <person name="Terauchi A.M."/>
            <person name="Yang P."/>
            <person name="Ball S."/>
            <person name="Bowler C."/>
            <person name="Dieckmann C.L."/>
            <person name="Gladyshev V.N."/>
            <person name="Green P."/>
            <person name="Jorgensen R."/>
            <person name="Mayfield S."/>
            <person name="Mueller-Roeber B."/>
            <person name="Rajamani S."/>
            <person name="Sayre R.T."/>
            <person name="Brokstein P."/>
            <person name="Dubchak I."/>
            <person name="Goodstein D."/>
            <person name="Hornick L."/>
            <person name="Huang Y.W."/>
            <person name="Jhaveri J."/>
            <person name="Luo Y."/>
            <person name="Martinez D."/>
            <person name="Ngau W.C."/>
            <person name="Otillar B."/>
            <person name="Poliakov A."/>
            <person name="Porter A."/>
            <person name="Szajkowski L."/>
            <person name="Werner G."/>
            <person name="Zhou K."/>
            <person name="Grigoriev I.V."/>
            <person name="Rokhsar D.S."/>
            <person name="Grossman A.R."/>
        </authorList>
    </citation>
    <scope>NUCLEOTIDE SEQUENCE [LARGE SCALE GENOMIC DNA]</scope>
    <source>
        <strain evidence="4">CC-503</strain>
    </source>
</reference>
<organism evidence="3 4">
    <name type="scientific">Chlamydomonas reinhardtii</name>
    <name type="common">Chlamydomonas smithii</name>
    <dbReference type="NCBI Taxonomy" id="3055"/>
    <lineage>
        <taxon>Eukaryota</taxon>
        <taxon>Viridiplantae</taxon>
        <taxon>Chlorophyta</taxon>
        <taxon>core chlorophytes</taxon>
        <taxon>Chlorophyceae</taxon>
        <taxon>CS clade</taxon>
        <taxon>Chlamydomonadales</taxon>
        <taxon>Chlamydomonadaceae</taxon>
        <taxon>Chlamydomonas</taxon>
    </lineage>
</organism>
<sequence>MHGKLPSGLRTLGARSRPALRTATQPSASPAVALRGVVFESGRMHVRSAATAGNPVGASSDDDPNNAFIDKSLTVQGAAEGPLKGLTFAVKDLFDVAGHRTGFGNPVWLDTHPPATRTAPAVQALLDAGATLRGKTHMDELAYSLNGENVHYGTPRNPAAPGRIPGGSSSGSAVAAAAGDVPLALGSDTGGSVRVPAAYCGLFGIRPTWGRTNLEGARPLAPSFDTAGCPAQQVAVAAGDVDIGLGTDTGGSIRVPASFCGLLALRPTWGRVSSEATTALAPSFTTPAWFARDAATLRAAGSVLLDPASRAPGSPRLTRWLVARDAFGLADPPTEKAIYDAMSADFSKVVALLGEPTEVDVAAPLAGQGLGQYVDWMGVFRVCQGFEVWREHGAWVTEHNPAFGPGIKDRFIMASRITQEQVDAANVKRALIRSHLLTLLGSDGVLALPTTPGPAPLVNTPPAELDAWRTRLISLTSIAGLAGLPQVNLPIASVDGLPVGLGLIGPPGSDEALLELAEQLMGVLPHWQARDPWQPRQEKK</sequence>
<gene>
    <name evidence="3" type="ORF">CHLRE_11g467630v5</name>
</gene>
<evidence type="ECO:0000313" key="3">
    <source>
        <dbReference type="EMBL" id="PNW76487.1"/>
    </source>
</evidence>
<dbReference type="RefSeq" id="XP_042919384.1">
    <property type="nucleotide sequence ID" value="XM_043067383.1"/>
</dbReference>
<dbReference type="InParanoid" id="A0A2K3D7H8"/>
<dbReference type="FunCoup" id="A0A2K3D7H8">
    <property type="interactions" value="780"/>
</dbReference>
<feature type="domain" description="Amidase" evidence="2">
    <location>
        <begin position="69"/>
        <end position="234"/>
    </location>
</feature>
<dbReference type="GeneID" id="5724366"/>
<dbReference type="Gramene" id="PNW76487">
    <property type="protein sequence ID" value="PNW76487"/>
    <property type="gene ID" value="CHLRE_11g467630v5"/>
</dbReference>
<evidence type="ECO:0000259" key="2">
    <source>
        <dbReference type="Pfam" id="PF01425"/>
    </source>
</evidence>
<evidence type="ECO:0000256" key="1">
    <source>
        <dbReference type="SAM" id="MobiDB-lite"/>
    </source>
</evidence>
<dbReference type="AlphaFoldDB" id="A0A2K3D7H8"/>
<name>A0A2K3D7H8_CHLRE</name>
<keyword evidence="4" id="KW-1185">Reference proteome</keyword>
<feature type="region of interest" description="Disordered" evidence="1">
    <location>
        <begin position="1"/>
        <end position="27"/>
    </location>
</feature>
<dbReference type="STRING" id="3055.A0A2K3D7H8"/>
<dbReference type="PANTHER" id="PTHR46310">
    <property type="entry name" value="AMIDASE 1"/>
    <property type="match status" value="1"/>
</dbReference>
<dbReference type="InterPro" id="IPR023631">
    <property type="entry name" value="Amidase_dom"/>
</dbReference>
<dbReference type="InterPro" id="IPR036928">
    <property type="entry name" value="AS_sf"/>
</dbReference>
<feature type="domain" description="Amidase" evidence="2">
    <location>
        <begin position="403"/>
        <end position="514"/>
    </location>
</feature>
<dbReference type="ExpressionAtlas" id="A0A2K3D7H8">
    <property type="expression patterns" value="baseline and differential"/>
</dbReference>
<dbReference type="KEGG" id="cre:CHLRE_11g467630v5"/>
<dbReference type="EMBL" id="CM008972">
    <property type="protein sequence ID" value="PNW76487.1"/>
    <property type="molecule type" value="Genomic_DNA"/>
</dbReference>
<dbReference type="Gene3D" id="3.90.1300.10">
    <property type="entry name" value="Amidase signature (AS) domain"/>
    <property type="match status" value="2"/>
</dbReference>
<protein>
    <recommendedName>
        <fullName evidence="2">Amidase domain-containing protein</fullName>
    </recommendedName>
</protein>
<accession>A0A2K3D7H8</accession>
<dbReference type="OrthoDB" id="245563at2759"/>
<dbReference type="SUPFAM" id="SSF75304">
    <property type="entry name" value="Amidase signature (AS) enzymes"/>
    <property type="match status" value="2"/>
</dbReference>